<accession>A0AAV7J5A0</accession>
<proteinExistence type="predicted"/>
<evidence type="ECO:0000313" key="2">
    <source>
        <dbReference type="Proteomes" id="UP000826195"/>
    </source>
</evidence>
<organism evidence="1 2">
    <name type="scientific">Cotesia glomerata</name>
    <name type="common">Lepidopteran parasitic wasp</name>
    <name type="synonym">Apanteles glomeratus</name>
    <dbReference type="NCBI Taxonomy" id="32391"/>
    <lineage>
        <taxon>Eukaryota</taxon>
        <taxon>Metazoa</taxon>
        <taxon>Ecdysozoa</taxon>
        <taxon>Arthropoda</taxon>
        <taxon>Hexapoda</taxon>
        <taxon>Insecta</taxon>
        <taxon>Pterygota</taxon>
        <taxon>Neoptera</taxon>
        <taxon>Endopterygota</taxon>
        <taxon>Hymenoptera</taxon>
        <taxon>Apocrita</taxon>
        <taxon>Ichneumonoidea</taxon>
        <taxon>Braconidae</taxon>
        <taxon>Microgastrinae</taxon>
        <taxon>Cotesia</taxon>
    </lineage>
</organism>
<reference evidence="1 2" key="1">
    <citation type="journal article" date="2021" name="J. Hered.">
        <title>A chromosome-level genome assembly of the parasitoid wasp, Cotesia glomerata (Hymenoptera: Braconidae).</title>
        <authorList>
            <person name="Pinto B.J."/>
            <person name="Weis J.J."/>
            <person name="Gamble T."/>
            <person name="Ode P.J."/>
            <person name="Paul R."/>
            <person name="Zaspel J.M."/>
        </authorList>
    </citation>
    <scope>NUCLEOTIDE SEQUENCE [LARGE SCALE GENOMIC DNA]</scope>
    <source>
        <strain evidence="1">CgM1</strain>
    </source>
</reference>
<sequence>MSRGTPVPSRRLQRQNARLATKQRGHVCTGAIINRHYGLRTISISQRVSGETQSTHERTTSTRTRIILSPAHSETTTTRRGTSYGYGPTKTHTLHAHAYSFVSFFISTAAPASSGNNRLRDHLSYGNMAASFSHTKIFFKLDANGFSLY</sequence>
<name>A0AAV7J5A0_COTGL</name>
<comment type="caution">
    <text evidence="1">The sequence shown here is derived from an EMBL/GenBank/DDBJ whole genome shotgun (WGS) entry which is preliminary data.</text>
</comment>
<dbReference type="AlphaFoldDB" id="A0AAV7J5A0"/>
<protein>
    <submittedName>
        <fullName evidence="1">Uncharacterized protein</fullName>
    </submittedName>
</protein>
<gene>
    <name evidence="1" type="ORF">KQX54_009411</name>
</gene>
<keyword evidence="2" id="KW-1185">Reference proteome</keyword>
<evidence type="ECO:0000313" key="1">
    <source>
        <dbReference type="EMBL" id="KAH0567389.1"/>
    </source>
</evidence>
<dbReference type="Proteomes" id="UP000826195">
    <property type="component" value="Unassembled WGS sequence"/>
</dbReference>
<dbReference type="EMBL" id="JAHXZJ010000001">
    <property type="protein sequence ID" value="KAH0567389.1"/>
    <property type="molecule type" value="Genomic_DNA"/>
</dbReference>